<accession>A0A1B9E2G9</accession>
<proteinExistence type="predicted"/>
<dbReference type="EMBL" id="LVEP01000024">
    <property type="protein sequence ID" value="OCB76127.1"/>
    <property type="molecule type" value="Genomic_DNA"/>
</dbReference>
<dbReference type="AlphaFoldDB" id="A0A1B9E2G9"/>
<evidence type="ECO:0000313" key="1">
    <source>
        <dbReference type="EMBL" id="OCB76127.1"/>
    </source>
</evidence>
<sequence length="65" mass="7474">MWLFLVLFLRLFLNDIGVLNTEIALSNLVNFSQIDPNLEFYLKVSTGSKNIVVITNTILPFRTEN</sequence>
<organism evidence="1 2">
    <name type="scientific">Flavobacterium crassostreae</name>
    <dbReference type="NCBI Taxonomy" id="1763534"/>
    <lineage>
        <taxon>Bacteria</taxon>
        <taxon>Pseudomonadati</taxon>
        <taxon>Bacteroidota</taxon>
        <taxon>Flavobacteriia</taxon>
        <taxon>Flavobacteriales</taxon>
        <taxon>Flavobacteriaceae</taxon>
        <taxon>Flavobacterium</taxon>
    </lineage>
</organism>
<protein>
    <submittedName>
        <fullName evidence="1">Uncharacterized protein</fullName>
    </submittedName>
</protein>
<keyword evidence="2" id="KW-1185">Reference proteome</keyword>
<comment type="caution">
    <text evidence="1">The sequence shown here is derived from an EMBL/GenBank/DDBJ whole genome shotgun (WGS) entry which is preliminary data.</text>
</comment>
<name>A0A1B9E2G9_9FLAO</name>
<gene>
    <name evidence="1" type="ORF">LPBF_07400</name>
</gene>
<reference evidence="1 2" key="1">
    <citation type="submission" date="2016-03" db="EMBL/GenBank/DDBJ databases">
        <authorList>
            <person name="Ploux O."/>
        </authorList>
    </citation>
    <scope>NUCLEOTIDE SEQUENCE [LARGE SCALE GENOMIC DNA]</scope>
    <source>
        <strain evidence="1 2">LPB0076</strain>
    </source>
</reference>
<dbReference type="Proteomes" id="UP000093510">
    <property type="component" value="Unassembled WGS sequence"/>
</dbReference>
<evidence type="ECO:0000313" key="2">
    <source>
        <dbReference type="Proteomes" id="UP000093510"/>
    </source>
</evidence>